<feature type="compositionally biased region" description="Pro residues" evidence="1">
    <location>
        <begin position="1464"/>
        <end position="1480"/>
    </location>
</feature>
<feature type="compositionally biased region" description="Pro residues" evidence="1">
    <location>
        <begin position="804"/>
        <end position="815"/>
    </location>
</feature>
<name>A0A8J4B478_9CHLO</name>
<keyword evidence="3" id="KW-1185">Reference proteome</keyword>
<feature type="compositionally biased region" description="Polar residues" evidence="1">
    <location>
        <begin position="1964"/>
        <end position="1978"/>
    </location>
</feature>
<feature type="compositionally biased region" description="Polar residues" evidence="1">
    <location>
        <begin position="1383"/>
        <end position="1392"/>
    </location>
</feature>
<feature type="compositionally biased region" description="Acidic residues" evidence="1">
    <location>
        <begin position="1512"/>
        <end position="1540"/>
    </location>
</feature>
<gene>
    <name evidence="2" type="ORF">Vafri_8993</name>
</gene>
<proteinExistence type="predicted"/>
<evidence type="ECO:0000313" key="2">
    <source>
        <dbReference type="EMBL" id="GIL53375.1"/>
    </source>
</evidence>
<feature type="compositionally biased region" description="Polar residues" evidence="1">
    <location>
        <begin position="16"/>
        <end position="25"/>
    </location>
</feature>
<feature type="region of interest" description="Disordered" evidence="1">
    <location>
        <begin position="1959"/>
        <end position="2062"/>
    </location>
</feature>
<feature type="compositionally biased region" description="Low complexity" evidence="1">
    <location>
        <begin position="1481"/>
        <end position="1504"/>
    </location>
</feature>
<feature type="region of interest" description="Disordered" evidence="1">
    <location>
        <begin position="2183"/>
        <end position="2213"/>
    </location>
</feature>
<evidence type="ECO:0000256" key="1">
    <source>
        <dbReference type="SAM" id="MobiDB-lite"/>
    </source>
</evidence>
<feature type="region of interest" description="Disordered" evidence="1">
    <location>
        <begin position="715"/>
        <end position="826"/>
    </location>
</feature>
<feature type="compositionally biased region" description="Pro residues" evidence="1">
    <location>
        <begin position="936"/>
        <end position="949"/>
    </location>
</feature>
<feature type="compositionally biased region" description="Low complexity" evidence="1">
    <location>
        <begin position="754"/>
        <end position="765"/>
    </location>
</feature>
<feature type="compositionally biased region" description="Gly residues" evidence="1">
    <location>
        <begin position="429"/>
        <end position="441"/>
    </location>
</feature>
<organism evidence="2 3">
    <name type="scientific">Volvox africanus</name>
    <dbReference type="NCBI Taxonomy" id="51714"/>
    <lineage>
        <taxon>Eukaryota</taxon>
        <taxon>Viridiplantae</taxon>
        <taxon>Chlorophyta</taxon>
        <taxon>core chlorophytes</taxon>
        <taxon>Chlorophyceae</taxon>
        <taxon>CS clade</taxon>
        <taxon>Chlamydomonadales</taxon>
        <taxon>Volvocaceae</taxon>
        <taxon>Volvox</taxon>
    </lineage>
</organism>
<feature type="compositionally biased region" description="Low complexity" evidence="1">
    <location>
        <begin position="534"/>
        <end position="563"/>
    </location>
</feature>
<comment type="caution">
    <text evidence="2">The sequence shown here is derived from an EMBL/GenBank/DDBJ whole genome shotgun (WGS) entry which is preliminary data.</text>
</comment>
<feature type="region of interest" description="Disordered" evidence="1">
    <location>
        <begin position="1756"/>
        <end position="1792"/>
    </location>
</feature>
<feature type="compositionally biased region" description="Basic residues" evidence="1">
    <location>
        <begin position="1421"/>
        <end position="1434"/>
    </location>
</feature>
<sequence length="2311" mass="238390">MTRSLVTLAGDEGPSSAHTQTAMSETDTRGESRRTDDEAVTLPIPTSGLLSSPTQVGCHSARLAGGTPTPESHFSLAPLLSRAVPGSTRSPRVQTAIHTATDGAVLLPGSPRRWPTPSHSIREFGQMPSRACSSAGYQSASGRHSSCSTGALTVAGMLIGATAVFKEVSSEALLANNAASECSGERQRAPDSHRLWDQEHEAKLQQEADVEAETEADVAQHMHLEDSESSVQVLQIEFDGQELHPYSPGGNQYLADICMGDDDADALDQDHYPSEPGESSSLMRNPASCVTGDGISAAIEEEEAEAEEVSSRDVDCVVRGRPAVLKGGQWEGPPWLCAEECAVTDAITQLQAVVSGLSEPYQRYIRERALELTRIIDENLQRQGLEPVAHGAMTGMATPSKKAATAAAALVLAVAASGTRWPYSSTPSGGDGSATGGGGGAAASWPNMRSVRTVDGSFRSTDLAGHASVASVGSVPYRGPMGGGGRPMLGTQAQALSYGGPATSGSCTLCFGSVLGNSQARPTESADQISGPISARAASASQQASSSNRPTPRSRSYSSYYAQQQSQRRLASLRANGGLEQISAVSSACSNPYLGIGQPQDTSGRAVTSRRVPPRPPPRGLGCGLGQPRKLVSEGSRPTTNVNIHNLPYMMLPHSENPTPMGTARDHYRGGASAREHYISTSSARENYSNISTGSARENYNSTASAREYYNSVSSYRRTRMSSHQSDQQQQHDQEESIVGDTSQLPLTQEKPHGVGAPRRGVGRPISGNGAILRHGGNTGNGHAAKNTPSGHINIRPATVAPPNYQPPWQRPPPARMSASGSDRQRPVDATAELHQKNRKAPAKAVLTKVAPGMVAQPAAQAPRGVAARKLPPAQQQQQQLPRPAPDFEDDISMKSARELSTSDAGSCYRQLLRRSGGARSSLVSLARRGGGMPTGTPPPATAAPPQSVPTPQHSRLSSFPIATSADLTSVFATATDNPADVLASDAEAQAVPAGPATADAETSTALRSRGGADKDDDIVDAVAAAFHSNNLWDNVLQSDLPAHAGRRGFQPIASDEEDELDVHGRAVGGGPIEPLQPDWQPLHTALTLDELQALAQQPGGRDAGGMPGTLRAAQAHLRHLSRGASQGGASDHALLSALTSGSLCGMPFNPEPDEEPATAFAIIHRCAARDRSSDRAASSTAATSSFGDLSRLLPAPAWRQVPSAPDLPRPGRAAASTFAVAASVTSTTTNAAVAGQGPAPAELIESTASGHSMNAWDLGSAPDQSSLVRNSSFGTGVGGIRDSVIARDLTFGGAMEAPERGGGSAAAQLRNVLASLGGMHLIRGGSPVRPRYAAAGNSDSHASPQRESRQQHQVQHRRRGEAAAPRDANPNRGRKAPRGSAGATSAASNPRQKAPASKRASSGAAGTTGRAAAGGGKSRSTSRARAAKTHRTARAQPAAGRPPIGPQPPAPVLLHQQQQQHPQPRPVTPIPPSSPPPPQQSQTPVQLQLQLQLQQQQAAAAASGVRRWTESDPEDDDDNDNEEEAAEEEEEEDDPDDLEDPSRDTSASEAESAGNQSTPPRLQLHIRSPEDMPLSVVARQSTQPPRMGMVDAAATRSTFLDGAPMMAMVATTAAALPSAPPAAGELPNTAPGAWGPPYGSSGASQGHRLRPGPSALGQRVRGVAYAPLPSHRWAAGRTYTTTSIHTDGTTTTTTTVVASPGVNRGACPQDCTPNILSPPRNYDRPWATPTRHKNGVEMWNANNIDSGSGYALPTRSDSPRPPGVMGQAFGDRDGSSVLGSPTTTGGRPGRITARPALIHSSPQRGQLHRGVDGGYDGVRYQPGLAEGGITDAAAVAIGCWGPPAGTSGLTSGIGTIHEEGPNGLTLAAHISGHNMPVVAGGVHRGPLNNAHVGLMFHRQPHFVERQSQLKAAASMAAVNNNAAAMAPAAFPHGQGLGGGEVMPDGAAASAVCVNPAGADRSRVSSFGPGSSLGSQAATLPDTKAEGVQTDAMDTLNDSSFNTSNRSGRRSSEGSRRPSSPTALTTSRTDGGRGYNLTAGRGGGRPPMAVFRPSGSLRAAPAGTGGAQLALVHQAAWPGLRDPRVVDALATLEAGIAVLDPAPPPPPSSMGTVDMSEVSSGAGSGGGSSLPNGCFGLFNRSAPAPPKVQVVPVQEPVGQRPVLLRVHVADGAVELVLLRPRRGGGAGTSYSGATPGGGGHGGAVGTHQPGSGEQRVRVAALSGLQPPLSAVLSPAAAASASVFDDMADPSSRWVQLVAMDGGLMRLSACTPADHARLVLGLNAGLMAAMGAIGEETPLSVVPLCRGLGGVP</sequence>
<feature type="compositionally biased region" description="Low complexity" evidence="1">
    <location>
        <begin position="868"/>
        <end position="882"/>
    </location>
</feature>
<feature type="region of interest" description="Disordered" evidence="1">
    <location>
        <begin position="1328"/>
        <end position="1574"/>
    </location>
</feature>
<feature type="compositionally biased region" description="Basic and acidic residues" evidence="1">
    <location>
        <begin position="26"/>
        <end position="37"/>
    </location>
</feature>
<feature type="region of interest" description="Disordered" evidence="1">
    <location>
        <begin position="521"/>
        <end position="563"/>
    </location>
</feature>
<protein>
    <submittedName>
        <fullName evidence="2">Uncharacterized protein</fullName>
    </submittedName>
</protein>
<feature type="compositionally biased region" description="Low complexity" evidence="1">
    <location>
        <begin position="1782"/>
        <end position="1792"/>
    </location>
</feature>
<feature type="region of interest" description="Disordered" evidence="1">
    <location>
        <begin position="926"/>
        <end position="957"/>
    </location>
</feature>
<feature type="region of interest" description="Disordered" evidence="1">
    <location>
        <begin position="596"/>
        <end position="624"/>
    </location>
</feature>
<dbReference type="EMBL" id="BNCO01000015">
    <property type="protein sequence ID" value="GIL53375.1"/>
    <property type="molecule type" value="Genomic_DNA"/>
</dbReference>
<feature type="compositionally biased region" description="Polar residues" evidence="1">
    <location>
        <begin position="1545"/>
        <end position="1561"/>
    </location>
</feature>
<feature type="region of interest" description="Disordered" evidence="1">
    <location>
        <begin position="1"/>
        <end position="57"/>
    </location>
</feature>
<feature type="compositionally biased region" description="Polar residues" evidence="1">
    <location>
        <begin position="48"/>
        <end position="57"/>
    </location>
</feature>
<evidence type="ECO:0000313" key="3">
    <source>
        <dbReference type="Proteomes" id="UP000747399"/>
    </source>
</evidence>
<feature type="compositionally biased region" description="Low complexity" evidence="1">
    <location>
        <begin position="1398"/>
        <end position="1412"/>
    </location>
</feature>
<feature type="region of interest" description="Disordered" evidence="1">
    <location>
        <begin position="989"/>
        <end position="1014"/>
    </location>
</feature>
<feature type="region of interest" description="Disordered" evidence="1">
    <location>
        <begin position="1621"/>
        <end position="1658"/>
    </location>
</feature>
<dbReference type="Proteomes" id="UP000747399">
    <property type="component" value="Unassembled WGS sequence"/>
</dbReference>
<feature type="region of interest" description="Disordered" evidence="1">
    <location>
        <begin position="858"/>
        <end position="890"/>
    </location>
</feature>
<feature type="compositionally biased region" description="Gly residues" evidence="1">
    <location>
        <begin position="2194"/>
        <end position="2204"/>
    </location>
</feature>
<accession>A0A8J4B478</accession>
<feature type="region of interest" description="Disordered" evidence="1">
    <location>
        <begin position="422"/>
        <end position="446"/>
    </location>
</feature>
<feature type="compositionally biased region" description="Low complexity" evidence="1">
    <location>
        <begin position="1453"/>
        <end position="1463"/>
    </location>
</feature>
<feature type="region of interest" description="Disordered" evidence="1">
    <location>
        <begin position="680"/>
        <end position="699"/>
    </location>
</feature>
<reference evidence="2" key="1">
    <citation type="journal article" date="2021" name="Proc. Natl. Acad. Sci. U.S.A.">
        <title>Three genomes in the algal genus Volvox reveal the fate of a haploid sex-determining region after a transition to homothallism.</title>
        <authorList>
            <person name="Yamamoto K."/>
            <person name="Hamaji T."/>
            <person name="Kawai-Toyooka H."/>
            <person name="Matsuzaki R."/>
            <person name="Takahashi F."/>
            <person name="Nishimura Y."/>
            <person name="Kawachi M."/>
            <person name="Noguchi H."/>
            <person name="Minakuchi Y."/>
            <person name="Umen J.G."/>
            <person name="Toyoda A."/>
            <person name="Nozaki H."/>
        </authorList>
    </citation>
    <scope>NUCLEOTIDE SEQUENCE</scope>
    <source>
        <strain evidence="2">NIES-3780</strain>
    </source>
</reference>